<accession>A0ABU0LT79</accession>
<dbReference type="InterPro" id="IPR007621">
    <property type="entry name" value="TPM_dom"/>
</dbReference>
<evidence type="ECO:0000256" key="1">
    <source>
        <dbReference type="SAM" id="MobiDB-lite"/>
    </source>
</evidence>
<feature type="domain" description="TPM" evidence="3">
    <location>
        <begin position="51"/>
        <end position="174"/>
    </location>
</feature>
<sequence length="285" mass="29584">MHPPRLRFQLPAFRLPALRLAALPVLALLLALAGGDAARAEFAFPALTGRVVDAAQVLPPAARAALEEKLAAQEARTSDQFVVATLPSLEGTSVEDYANRLFRFWKLGQGEKNNGVLLLVVPAERRVRIEVGYGLEGVLPDAVASTIIQTAILPDFRAGNIAGGIEKGADAVIEVLNLDPAEAEQRARTAAAPAMSGDDWGHIIFVVLMIAFWGFVLYRQARSGNLRMRGRRGAVLPGSTAGWDWSRRGNSGGNSGGWSGGGGSGGGGFSGGGGSSGGGGASGSW</sequence>
<feature type="transmembrane region" description="Helical" evidence="2">
    <location>
        <begin position="200"/>
        <end position="218"/>
    </location>
</feature>
<gene>
    <name evidence="4" type="ORF">QOZ99_002779</name>
</gene>
<dbReference type="Pfam" id="PF04536">
    <property type="entry name" value="TPM_phosphatase"/>
    <property type="match status" value="1"/>
</dbReference>
<feature type="compositionally biased region" description="Gly residues" evidence="1">
    <location>
        <begin position="250"/>
        <end position="285"/>
    </location>
</feature>
<reference evidence="4 5" key="1">
    <citation type="submission" date="2023-07" db="EMBL/GenBank/DDBJ databases">
        <title>Genomic Encyclopedia of Type Strains, Phase IV (KMG-IV): sequencing the most valuable type-strain genomes for metagenomic binning, comparative biology and taxonomic classification.</title>
        <authorList>
            <person name="Goeker M."/>
        </authorList>
    </citation>
    <scope>NUCLEOTIDE SEQUENCE [LARGE SCALE GENOMIC DNA]</scope>
    <source>
        <strain evidence="4 5">DSM 15561</strain>
    </source>
</reference>
<dbReference type="Gene3D" id="3.10.310.50">
    <property type="match status" value="1"/>
</dbReference>
<keyword evidence="2" id="KW-1133">Transmembrane helix</keyword>
<keyword evidence="2" id="KW-0472">Membrane</keyword>
<evidence type="ECO:0000259" key="3">
    <source>
        <dbReference type="Pfam" id="PF04536"/>
    </source>
</evidence>
<keyword evidence="5" id="KW-1185">Reference proteome</keyword>
<dbReference type="PANTHER" id="PTHR30373">
    <property type="entry name" value="UPF0603 PROTEIN YGCG"/>
    <property type="match status" value="1"/>
</dbReference>
<dbReference type="EMBL" id="JAUSVR010000008">
    <property type="protein sequence ID" value="MDQ0511880.1"/>
    <property type="molecule type" value="Genomic_DNA"/>
</dbReference>
<keyword evidence="2" id="KW-0812">Transmembrane</keyword>
<comment type="caution">
    <text evidence="4">The sequence shown here is derived from an EMBL/GenBank/DDBJ whole genome shotgun (WGS) entry which is preliminary data.</text>
</comment>
<evidence type="ECO:0000313" key="4">
    <source>
        <dbReference type="EMBL" id="MDQ0511880.1"/>
    </source>
</evidence>
<evidence type="ECO:0000256" key="2">
    <source>
        <dbReference type="SAM" id="Phobius"/>
    </source>
</evidence>
<name>A0ABU0LT79_9HYPH</name>
<dbReference type="PANTHER" id="PTHR30373:SF2">
    <property type="entry name" value="UPF0603 PROTEIN YGCG"/>
    <property type="match status" value="1"/>
</dbReference>
<dbReference type="Proteomes" id="UP001235094">
    <property type="component" value="Unassembled WGS sequence"/>
</dbReference>
<protein>
    <recommendedName>
        <fullName evidence="3">TPM domain-containing protein</fullName>
    </recommendedName>
</protein>
<feature type="region of interest" description="Disordered" evidence="1">
    <location>
        <begin position="241"/>
        <end position="285"/>
    </location>
</feature>
<dbReference type="RefSeq" id="WP_306890568.1">
    <property type="nucleotide sequence ID" value="NZ_JAUSVR010000008.1"/>
</dbReference>
<proteinExistence type="predicted"/>
<organism evidence="4 5">
    <name type="scientific">Ancylobacter amanitiformis</name>
    <dbReference type="NCBI Taxonomy" id="217069"/>
    <lineage>
        <taxon>Bacteria</taxon>
        <taxon>Pseudomonadati</taxon>
        <taxon>Pseudomonadota</taxon>
        <taxon>Alphaproteobacteria</taxon>
        <taxon>Hyphomicrobiales</taxon>
        <taxon>Xanthobacteraceae</taxon>
        <taxon>Ancylobacter</taxon>
    </lineage>
</organism>
<evidence type="ECO:0000313" key="5">
    <source>
        <dbReference type="Proteomes" id="UP001235094"/>
    </source>
</evidence>